<evidence type="ECO:0000256" key="1">
    <source>
        <dbReference type="SAM" id="Phobius"/>
    </source>
</evidence>
<keyword evidence="1" id="KW-1133">Transmembrane helix</keyword>
<gene>
    <name evidence="2" type="ORF">MNBD_CPR01-595</name>
</gene>
<feature type="transmembrane region" description="Helical" evidence="1">
    <location>
        <begin position="7"/>
        <end position="28"/>
    </location>
</feature>
<sequence length="167" mass="18001">MLMAGTALFFSIIILIFSTLPFTAPFIIGSGTTGIVENYTGGTVAKVVGTITGTAVGALEVFTGAGAAISAVGEIIAGVVSFMAWIVFYTWFMIAGIKLMNGRRALNRFFISGISVVIGLIPFINIIPSVFIGVLLTIWQTRKEDSDKKKEYFETLNEQQKTLYARG</sequence>
<reference evidence="2" key="1">
    <citation type="submission" date="2018-06" db="EMBL/GenBank/DDBJ databases">
        <authorList>
            <person name="Zhirakovskaya E."/>
        </authorList>
    </citation>
    <scope>NUCLEOTIDE SEQUENCE</scope>
</reference>
<proteinExistence type="predicted"/>
<keyword evidence="1" id="KW-0812">Transmembrane</keyword>
<organism evidence="2">
    <name type="scientific">hydrothermal vent metagenome</name>
    <dbReference type="NCBI Taxonomy" id="652676"/>
    <lineage>
        <taxon>unclassified sequences</taxon>
        <taxon>metagenomes</taxon>
        <taxon>ecological metagenomes</taxon>
    </lineage>
</organism>
<feature type="transmembrane region" description="Helical" evidence="1">
    <location>
        <begin position="75"/>
        <end position="97"/>
    </location>
</feature>
<evidence type="ECO:0000313" key="2">
    <source>
        <dbReference type="EMBL" id="VAW32819.1"/>
    </source>
</evidence>
<dbReference type="EMBL" id="UOEV01000069">
    <property type="protein sequence ID" value="VAW32819.1"/>
    <property type="molecule type" value="Genomic_DNA"/>
</dbReference>
<dbReference type="AlphaFoldDB" id="A0A3B0V7J0"/>
<name>A0A3B0V7J0_9ZZZZ</name>
<accession>A0A3B0V7J0</accession>
<feature type="transmembrane region" description="Helical" evidence="1">
    <location>
        <begin position="109"/>
        <end position="139"/>
    </location>
</feature>
<keyword evidence="1" id="KW-0472">Membrane</keyword>
<protein>
    <submittedName>
        <fullName evidence="2">Uncharacterized protein</fullName>
    </submittedName>
</protein>